<feature type="compositionally biased region" description="Polar residues" evidence="6">
    <location>
        <begin position="476"/>
        <end position="488"/>
    </location>
</feature>
<keyword evidence="3 7" id="KW-0812">Transmembrane</keyword>
<comment type="similarity">
    <text evidence="2">Belongs to the TMCO4 family.</text>
</comment>
<keyword evidence="4 7" id="KW-1133">Transmembrane helix</keyword>
<feature type="compositionally biased region" description="Polar residues" evidence="6">
    <location>
        <begin position="550"/>
        <end position="573"/>
    </location>
</feature>
<dbReference type="PANTHER" id="PTHR17920:SF3">
    <property type="entry name" value="TRANSMEMBRANE AND COILED-COIL DOMAIN-CONTAINING PROTEIN 4"/>
    <property type="match status" value="1"/>
</dbReference>
<dbReference type="PANTHER" id="PTHR17920">
    <property type="entry name" value="TRANSMEMBRANE AND COILED-COIL DOMAIN-CONTAINING PROTEIN 4 TMCO4"/>
    <property type="match status" value="1"/>
</dbReference>
<feature type="transmembrane region" description="Helical" evidence="7">
    <location>
        <begin position="347"/>
        <end position="368"/>
    </location>
</feature>
<proteinExistence type="inferred from homology"/>
<accession>A0AAD7K3S1</accession>
<dbReference type="SUPFAM" id="SSF53474">
    <property type="entry name" value="alpha/beta-Hydrolases"/>
    <property type="match status" value="1"/>
</dbReference>
<feature type="region of interest" description="Disordered" evidence="6">
    <location>
        <begin position="541"/>
        <end position="573"/>
    </location>
</feature>
<evidence type="ECO:0000256" key="2">
    <source>
        <dbReference type="ARBA" id="ARBA00009824"/>
    </source>
</evidence>
<dbReference type="AlphaFoldDB" id="A0AAD7K3S1"/>
<dbReference type="InterPro" id="IPR007941">
    <property type="entry name" value="DUF726"/>
</dbReference>
<comment type="subcellular location">
    <subcellularLocation>
        <location evidence="1">Membrane</location>
        <topology evidence="1">Multi-pass membrane protein</topology>
    </subcellularLocation>
</comment>
<dbReference type="InterPro" id="IPR029058">
    <property type="entry name" value="AB_hydrolase_fold"/>
</dbReference>
<evidence type="ECO:0000256" key="6">
    <source>
        <dbReference type="SAM" id="MobiDB-lite"/>
    </source>
</evidence>
<evidence type="ECO:0000256" key="4">
    <source>
        <dbReference type="ARBA" id="ARBA00022989"/>
    </source>
</evidence>
<dbReference type="GO" id="GO:0016020">
    <property type="term" value="C:membrane"/>
    <property type="evidence" value="ECO:0007669"/>
    <property type="project" value="UniProtKB-SubCell"/>
</dbReference>
<evidence type="ECO:0000313" key="8">
    <source>
        <dbReference type="EMBL" id="KAJ7776136.1"/>
    </source>
</evidence>
<evidence type="ECO:0000256" key="7">
    <source>
        <dbReference type="SAM" id="Phobius"/>
    </source>
</evidence>
<dbReference type="Proteomes" id="UP001215598">
    <property type="component" value="Unassembled WGS sequence"/>
</dbReference>
<keyword evidence="5 7" id="KW-0472">Membrane</keyword>
<evidence type="ECO:0008006" key="10">
    <source>
        <dbReference type="Google" id="ProtNLM"/>
    </source>
</evidence>
<comment type="caution">
    <text evidence="8">The sequence shown here is derived from an EMBL/GenBank/DDBJ whole genome shotgun (WGS) entry which is preliminary data.</text>
</comment>
<evidence type="ECO:0000256" key="5">
    <source>
        <dbReference type="ARBA" id="ARBA00023136"/>
    </source>
</evidence>
<feature type="transmembrane region" description="Helical" evidence="7">
    <location>
        <begin position="380"/>
        <end position="402"/>
    </location>
</feature>
<feature type="compositionally biased region" description="Basic and acidic residues" evidence="6">
    <location>
        <begin position="463"/>
        <end position="473"/>
    </location>
</feature>
<protein>
    <recommendedName>
        <fullName evidence="10">DUF726-domain-containing protein</fullName>
    </recommendedName>
</protein>
<name>A0AAD7K3S1_9AGAR</name>
<evidence type="ECO:0000313" key="9">
    <source>
        <dbReference type="Proteomes" id="UP001215598"/>
    </source>
</evidence>
<gene>
    <name evidence="8" type="ORF">B0H16DRAFT_1858845</name>
</gene>
<organism evidence="8 9">
    <name type="scientific">Mycena metata</name>
    <dbReference type="NCBI Taxonomy" id="1033252"/>
    <lineage>
        <taxon>Eukaryota</taxon>
        <taxon>Fungi</taxon>
        <taxon>Dikarya</taxon>
        <taxon>Basidiomycota</taxon>
        <taxon>Agaricomycotina</taxon>
        <taxon>Agaricomycetes</taxon>
        <taxon>Agaricomycetidae</taxon>
        <taxon>Agaricales</taxon>
        <taxon>Marasmiineae</taxon>
        <taxon>Mycenaceae</taxon>
        <taxon>Mycena</taxon>
    </lineage>
</organism>
<reference evidence="8" key="1">
    <citation type="submission" date="2023-03" db="EMBL/GenBank/DDBJ databases">
        <title>Massive genome expansion in bonnet fungi (Mycena s.s.) driven by repeated elements and novel gene families across ecological guilds.</title>
        <authorList>
            <consortium name="Lawrence Berkeley National Laboratory"/>
            <person name="Harder C.B."/>
            <person name="Miyauchi S."/>
            <person name="Viragh M."/>
            <person name="Kuo A."/>
            <person name="Thoen E."/>
            <person name="Andreopoulos B."/>
            <person name="Lu D."/>
            <person name="Skrede I."/>
            <person name="Drula E."/>
            <person name="Henrissat B."/>
            <person name="Morin E."/>
            <person name="Kohler A."/>
            <person name="Barry K."/>
            <person name="LaButti K."/>
            <person name="Morin E."/>
            <person name="Salamov A."/>
            <person name="Lipzen A."/>
            <person name="Mereny Z."/>
            <person name="Hegedus B."/>
            <person name="Baldrian P."/>
            <person name="Stursova M."/>
            <person name="Weitz H."/>
            <person name="Taylor A."/>
            <person name="Grigoriev I.V."/>
            <person name="Nagy L.G."/>
            <person name="Martin F."/>
            <person name="Kauserud H."/>
        </authorList>
    </citation>
    <scope>NUCLEOTIDE SEQUENCE</scope>
    <source>
        <strain evidence="8">CBHHK182m</strain>
    </source>
</reference>
<keyword evidence="9" id="KW-1185">Reference proteome</keyword>
<feature type="region of interest" description="Disordered" evidence="6">
    <location>
        <begin position="463"/>
        <end position="498"/>
    </location>
</feature>
<dbReference type="EMBL" id="JARKIB010000009">
    <property type="protein sequence ID" value="KAJ7776136.1"/>
    <property type="molecule type" value="Genomic_DNA"/>
</dbReference>
<dbReference type="Pfam" id="PF05277">
    <property type="entry name" value="DUF726"/>
    <property type="match status" value="2"/>
</dbReference>
<evidence type="ECO:0000256" key="1">
    <source>
        <dbReference type="ARBA" id="ARBA00004141"/>
    </source>
</evidence>
<evidence type="ECO:0000256" key="3">
    <source>
        <dbReference type="ARBA" id="ARBA00022692"/>
    </source>
</evidence>
<sequence length="573" mass="62915">MPPATSTPPKTPPLLVLFACRQGGEEFLQAQRSAGSSHFKHPRQLGTPRSGFLVYTVLDTLRSAKGASINATGNLIDFDDGGYEWRSKIDQNESDYTRLRGNEEDETDEVHIRTKYLFDEDKAMTPLSQMQTTKNLLTEAQRIAYVGLCALITQDMAQSLKRSNRKEFQAAVQNWAMNIMGQRKMIESLAQHGVQAADLIPALMTTHTIANRFPVTPTTTTQDTFQTTPKVLAQTSTAAIPGVSTTLSVAGERMALDIRWTVLCDLLILIADSVYDARSRLLLEQAALKLGLGWLDVEDAEKMEKQELIHGRQKSARKKRYIILGGGLVIGLSAGLLAPVIGVGLGAAFSTIGITGTTGLLVGRPFVVRGMINRTQQRHFGVRPITLIGFSLGARVIFYALIELAKHKAYGIVQGVFVGTTVVPMRMWCETRSVVSGRYVNAFARNDWVLNYLFRTTSGGEPDFKGDRLKEPARPQSVSRPPTTSSFSKHNRASNLPPRVSSRSVLLYPYLPLPRPPPITPPPRHAGFDLNAIKDVLGKAELNSDELKPTNCSDTATAHSPSSGRQPRPTRTP</sequence>
<feature type="transmembrane region" description="Helical" evidence="7">
    <location>
        <begin position="321"/>
        <end position="341"/>
    </location>
</feature>